<accession>A0A061RY90</accession>
<proteinExistence type="predicted"/>
<name>A0A061RY90_9CHLO</name>
<gene>
    <name evidence="1" type="ORF">TSPGSL018_22258</name>
</gene>
<evidence type="ECO:0000313" key="1">
    <source>
        <dbReference type="EMBL" id="JAC75719.1"/>
    </source>
</evidence>
<protein>
    <submittedName>
        <fullName evidence="1">Uncharacterized protein</fullName>
    </submittedName>
</protein>
<feature type="non-terminal residue" evidence="1">
    <location>
        <position position="1"/>
    </location>
</feature>
<dbReference type="AlphaFoldDB" id="A0A061RY90"/>
<dbReference type="EMBL" id="GBEZ01009903">
    <property type="protein sequence ID" value="JAC75719.1"/>
    <property type="molecule type" value="Transcribed_RNA"/>
</dbReference>
<reference evidence="1" key="1">
    <citation type="submission" date="2014-05" db="EMBL/GenBank/DDBJ databases">
        <title>The transcriptome of the halophilic microalga Tetraselmis sp. GSL018 isolated from the Great Salt Lake, Utah.</title>
        <authorList>
            <person name="Jinkerson R.E."/>
            <person name="D'Adamo S."/>
            <person name="Posewitz M.C."/>
        </authorList>
    </citation>
    <scope>NUCLEOTIDE SEQUENCE</scope>
    <source>
        <strain evidence="1">GSL018</strain>
    </source>
</reference>
<sequence>GLVFSSPSVENRCPATRVVGLTCWRNEPSRK</sequence>
<organism evidence="1">
    <name type="scientific">Tetraselmis sp. GSL018</name>
    <dbReference type="NCBI Taxonomy" id="582737"/>
    <lineage>
        <taxon>Eukaryota</taxon>
        <taxon>Viridiplantae</taxon>
        <taxon>Chlorophyta</taxon>
        <taxon>core chlorophytes</taxon>
        <taxon>Chlorodendrophyceae</taxon>
        <taxon>Chlorodendrales</taxon>
        <taxon>Chlorodendraceae</taxon>
        <taxon>Tetraselmis</taxon>
    </lineage>
</organism>